<name>D3B1X4_HETP5</name>
<dbReference type="InterPro" id="IPR031919">
    <property type="entry name" value="Fucosidase_C"/>
</dbReference>
<comment type="function">
    <text evidence="1">Alpha-L-fucosidase is responsible for hydrolyzing the alpha-1,6-linked fucose joined to the reducing-end N-acetylglucosamine of the carbohydrate moieties of glycoproteins.</text>
</comment>
<evidence type="ECO:0000256" key="3">
    <source>
        <dbReference type="ARBA" id="ARBA00012662"/>
    </source>
</evidence>
<dbReference type="EC" id="3.2.1.51" evidence="3"/>
<dbReference type="SUPFAM" id="SSF51445">
    <property type="entry name" value="(Trans)glycosidases"/>
    <property type="match status" value="1"/>
</dbReference>
<organism evidence="10 11">
    <name type="scientific">Heterostelium pallidum (strain ATCC 26659 / Pp 5 / PN500)</name>
    <name type="common">Cellular slime mold</name>
    <name type="synonym">Polysphondylium pallidum</name>
    <dbReference type="NCBI Taxonomy" id="670386"/>
    <lineage>
        <taxon>Eukaryota</taxon>
        <taxon>Amoebozoa</taxon>
        <taxon>Evosea</taxon>
        <taxon>Eumycetozoa</taxon>
        <taxon>Dictyostelia</taxon>
        <taxon>Acytosteliales</taxon>
        <taxon>Acytosteliaceae</taxon>
        <taxon>Heterostelium</taxon>
    </lineage>
</organism>
<reference evidence="10 11" key="1">
    <citation type="journal article" date="2011" name="Genome Res.">
        <title>Phylogeny-wide analysis of social amoeba genomes highlights ancient origins for complex intercellular communication.</title>
        <authorList>
            <person name="Heidel A.J."/>
            <person name="Lawal H.M."/>
            <person name="Felder M."/>
            <person name="Schilde C."/>
            <person name="Helps N.R."/>
            <person name="Tunggal B."/>
            <person name="Rivero F."/>
            <person name="John U."/>
            <person name="Schleicher M."/>
            <person name="Eichinger L."/>
            <person name="Platzer M."/>
            <person name="Noegel A.A."/>
            <person name="Schaap P."/>
            <person name="Gloeckner G."/>
        </authorList>
    </citation>
    <scope>NUCLEOTIDE SEQUENCE [LARGE SCALE GENOMIC DNA]</scope>
    <source>
        <strain evidence="11">ATCC 26659 / Pp 5 / PN500</strain>
    </source>
</reference>
<evidence type="ECO:0000256" key="4">
    <source>
        <dbReference type="ARBA" id="ARBA00022729"/>
    </source>
</evidence>
<dbReference type="GO" id="GO:0004560">
    <property type="term" value="F:alpha-L-fucosidase activity"/>
    <property type="evidence" value="ECO:0007669"/>
    <property type="project" value="UniProtKB-EC"/>
</dbReference>
<dbReference type="InterPro" id="IPR013780">
    <property type="entry name" value="Glyco_hydro_b"/>
</dbReference>
<evidence type="ECO:0000256" key="2">
    <source>
        <dbReference type="ARBA" id="ARBA00007951"/>
    </source>
</evidence>
<evidence type="ECO:0000313" key="11">
    <source>
        <dbReference type="Proteomes" id="UP000001396"/>
    </source>
</evidence>
<dbReference type="PRINTS" id="PR00741">
    <property type="entry name" value="GLHYDRLASE29"/>
</dbReference>
<dbReference type="GO" id="GO:0006004">
    <property type="term" value="P:fucose metabolic process"/>
    <property type="evidence" value="ECO:0007669"/>
    <property type="project" value="InterPro"/>
</dbReference>
<evidence type="ECO:0000256" key="7">
    <source>
        <dbReference type="PIRNR" id="PIRNR001092"/>
    </source>
</evidence>
<feature type="domain" description="Glycoside hydrolase family 29 N-terminal" evidence="8">
    <location>
        <begin position="21"/>
        <end position="223"/>
    </location>
</feature>
<comment type="caution">
    <text evidence="10">The sequence shown here is derived from an EMBL/GenBank/DDBJ whole genome shotgun (WGS) entry which is preliminary data.</text>
</comment>
<keyword evidence="6 7" id="KW-0326">Glycosidase</keyword>
<dbReference type="Gene3D" id="2.60.40.1180">
    <property type="entry name" value="Golgi alpha-mannosidase II"/>
    <property type="match status" value="1"/>
</dbReference>
<evidence type="ECO:0000313" key="10">
    <source>
        <dbReference type="EMBL" id="EFA85298.1"/>
    </source>
</evidence>
<accession>D3B1X4</accession>
<keyword evidence="4 7" id="KW-0732">Signal</keyword>
<dbReference type="InterPro" id="IPR057739">
    <property type="entry name" value="Glyco_hydro_29_N"/>
</dbReference>
<dbReference type="InParanoid" id="D3B1X4"/>
<dbReference type="InterPro" id="IPR017853">
    <property type="entry name" value="GH"/>
</dbReference>
<evidence type="ECO:0000256" key="6">
    <source>
        <dbReference type="ARBA" id="ARBA00023295"/>
    </source>
</evidence>
<evidence type="ECO:0000256" key="1">
    <source>
        <dbReference type="ARBA" id="ARBA00004071"/>
    </source>
</evidence>
<feature type="chain" id="PRO_5016195878" description="alpha-L-fucosidase" evidence="7">
    <location>
        <begin position="24"/>
        <end position="476"/>
    </location>
</feature>
<dbReference type="Pfam" id="PF16757">
    <property type="entry name" value="Fucosidase_C"/>
    <property type="match status" value="1"/>
</dbReference>
<dbReference type="PANTHER" id="PTHR10030:SF37">
    <property type="entry name" value="ALPHA-L-FUCOSIDASE-RELATED"/>
    <property type="match status" value="1"/>
</dbReference>
<dbReference type="PROSITE" id="PS51257">
    <property type="entry name" value="PROKAR_LIPOPROTEIN"/>
    <property type="match status" value="1"/>
</dbReference>
<dbReference type="PANTHER" id="PTHR10030">
    <property type="entry name" value="ALPHA-L-FUCOSIDASE"/>
    <property type="match status" value="1"/>
</dbReference>
<dbReference type="SMART" id="SM00812">
    <property type="entry name" value="Alpha_L_fucos"/>
    <property type="match status" value="1"/>
</dbReference>
<dbReference type="Pfam" id="PF01120">
    <property type="entry name" value="Alpha_L_fucos"/>
    <property type="match status" value="2"/>
</dbReference>
<protein>
    <recommendedName>
        <fullName evidence="3">alpha-L-fucosidase</fullName>
        <ecNumber evidence="3">3.2.1.51</ecNumber>
    </recommendedName>
</protein>
<comment type="similarity">
    <text evidence="2 7">Belongs to the glycosyl hydrolase 29 family.</text>
</comment>
<feature type="domain" description="Alpha-L-fucosidase C-terminal" evidence="9">
    <location>
        <begin position="384"/>
        <end position="472"/>
    </location>
</feature>
<dbReference type="Proteomes" id="UP000001396">
    <property type="component" value="Unassembled WGS sequence"/>
</dbReference>
<dbReference type="RefSeq" id="XP_020437407.1">
    <property type="nucleotide sequence ID" value="XM_020573290.1"/>
</dbReference>
<feature type="signal peptide" evidence="7">
    <location>
        <begin position="1"/>
        <end position="23"/>
    </location>
</feature>
<dbReference type="Gene3D" id="3.20.20.80">
    <property type="entry name" value="Glycosidases"/>
    <property type="match status" value="1"/>
</dbReference>
<dbReference type="GeneID" id="31357824"/>
<dbReference type="EMBL" id="ADBJ01000008">
    <property type="protein sequence ID" value="EFA85298.1"/>
    <property type="molecule type" value="Genomic_DNA"/>
</dbReference>
<dbReference type="GO" id="GO:0005764">
    <property type="term" value="C:lysosome"/>
    <property type="evidence" value="ECO:0007669"/>
    <property type="project" value="TreeGrafter"/>
</dbReference>
<sequence>MMLENTKLKVILLVLSVCSCALGQSYLPNWESINSRPLPAWYDQSKFGIFIHWGVYSVPAFAVPAAPGAEWYWYNLEFNTDNGSTRAYHDDSFGADFTYQTFAPMFKANLFDPQQWANLFVASGAKYVVLTSKHHEGFTLWPNSQAWGWNSVDIGPGKDLVGLVSKYVKQAGLHMGLYHSLYEWFNPLYDMNNATTPPVSDSYVTQVLLPQLYDVVNSYEPEVGMYQTFIPKTIITILTFFISYQSKVWADGDWEQNSTYWKSTDFLAWLYTNSSVKDTVVTNDRWGSDCGGKNGGYWTPSDRYNPGTSWGYNQNEALDQYQNTTSLIQTLVSTVSCGGNLLLDVGPTAEGVIPMLMQERLIQIGEWLSTNGEAIYNTTFWRVQNDTIDENIWYTTNAHTGAVYAMSFYWPTNSILTLEAPIVQRTTTIELLGYGESLSYSTANGQKSGLNIKLPFLTPGQYPPHGVYTFKLSNVL</sequence>
<dbReference type="PIRSF" id="PIRSF001092">
    <property type="entry name" value="Alpha-L-fucosidase"/>
    <property type="match status" value="1"/>
</dbReference>
<evidence type="ECO:0000259" key="8">
    <source>
        <dbReference type="Pfam" id="PF01120"/>
    </source>
</evidence>
<dbReference type="InterPro" id="IPR000933">
    <property type="entry name" value="Glyco_hydro_29"/>
</dbReference>
<feature type="domain" description="Glycoside hydrolase family 29 N-terminal" evidence="8">
    <location>
        <begin position="244"/>
        <end position="373"/>
    </location>
</feature>
<keyword evidence="11" id="KW-1185">Reference proteome</keyword>
<dbReference type="InterPro" id="IPR016286">
    <property type="entry name" value="FUC_metazoa-typ"/>
</dbReference>
<dbReference type="AlphaFoldDB" id="D3B1X4"/>
<evidence type="ECO:0000259" key="9">
    <source>
        <dbReference type="Pfam" id="PF16757"/>
    </source>
</evidence>
<keyword evidence="5 7" id="KW-0378">Hydrolase</keyword>
<dbReference type="GO" id="GO:0016139">
    <property type="term" value="P:glycoside catabolic process"/>
    <property type="evidence" value="ECO:0007669"/>
    <property type="project" value="TreeGrafter"/>
</dbReference>
<gene>
    <name evidence="10" type="ORF">PPL_02299</name>
</gene>
<proteinExistence type="inferred from homology"/>
<evidence type="ECO:0000256" key="5">
    <source>
        <dbReference type="ARBA" id="ARBA00022801"/>
    </source>
</evidence>